<proteinExistence type="predicted"/>
<protein>
    <submittedName>
        <fullName evidence="2">Exported protein</fullName>
    </submittedName>
</protein>
<dbReference type="AlphaFoldDB" id="Q2KV07"/>
<evidence type="ECO:0000313" key="3">
    <source>
        <dbReference type="Proteomes" id="UP000001977"/>
    </source>
</evidence>
<organism evidence="2 3">
    <name type="scientific">Bordetella avium (strain 197N)</name>
    <dbReference type="NCBI Taxonomy" id="360910"/>
    <lineage>
        <taxon>Bacteria</taxon>
        <taxon>Pseudomonadati</taxon>
        <taxon>Pseudomonadota</taxon>
        <taxon>Betaproteobacteria</taxon>
        <taxon>Burkholderiales</taxon>
        <taxon>Alcaligenaceae</taxon>
        <taxon>Bordetella</taxon>
    </lineage>
</organism>
<dbReference type="OrthoDB" id="8585321at2"/>
<dbReference type="Pfam" id="PF20567">
    <property type="entry name" value="DUF6776"/>
    <property type="match status" value="1"/>
</dbReference>
<gene>
    <name evidence="2" type="ordered locus">BAV2967</name>
</gene>
<keyword evidence="1" id="KW-0175">Coiled coil</keyword>
<dbReference type="Proteomes" id="UP000001977">
    <property type="component" value="Chromosome"/>
</dbReference>
<accession>Q2KV07</accession>
<dbReference type="EMBL" id="AM167904">
    <property type="protein sequence ID" value="CAJ50577.1"/>
    <property type="molecule type" value="Genomic_DNA"/>
</dbReference>
<feature type="coiled-coil region" evidence="1">
    <location>
        <begin position="70"/>
        <end position="104"/>
    </location>
</feature>
<name>Q2KV07_BORA1</name>
<dbReference type="InterPro" id="IPR046703">
    <property type="entry name" value="DUF6776"/>
</dbReference>
<reference evidence="2 3" key="1">
    <citation type="journal article" date="2006" name="J. Bacteriol.">
        <title>Comparison of the genome sequence of the poultry pathogen Bordetella avium with those of B. bronchiseptica, B. pertussis, and B. parapertussis reveals extensive diversity in surface structures associated with host interaction.</title>
        <authorList>
            <person name="Sebaihia M."/>
            <person name="Preston A."/>
            <person name="Maskell D.J."/>
            <person name="Kuzmiak H."/>
            <person name="Connell T.D."/>
            <person name="King N.D."/>
            <person name="Orndorff P.E."/>
            <person name="Miyamoto D.M."/>
            <person name="Thomson N.R."/>
            <person name="Harris D."/>
            <person name="Goble A."/>
            <person name="Lord A."/>
            <person name="Murphy L."/>
            <person name="Quail M.A."/>
            <person name="Rutter S."/>
            <person name="Squares R."/>
            <person name="Squares S."/>
            <person name="Woodward J."/>
            <person name="Parkhill J."/>
            <person name="Temple L.M."/>
        </authorList>
    </citation>
    <scope>NUCLEOTIDE SEQUENCE [LARGE SCALE GENOMIC DNA]</scope>
    <source>
        <strain evidence="2 3">197N</strain>
    </source>
</reference>
<dbReference type="STRING" id="360910.BAV2967"/>
<dbReference type="HOGENOM" id="CLU_098560_0_0_4"/>
<keyword evidence="3" id="KW-1185">Reference proteome</keyword>
<dbReference type="RefSeq" id="WP_012418606.1">
    <property type="nucleotide sequence ID" value="NC_010645.1"/>
</dbReference>
<sequence length="266" mass="28082">MSQTSPPTWPRAAWIALVLVLAAGVLLGRFSAQKAELAEGQVLLTQAELDAQHALLKQREAEVRFVRAQLDTADGEIAVERAARQELEAQLRGEQAELGRVRDQLAFYEQLLPPGPAGSIDIRGAEFARAGDSLSYRILLMRSGRGETPFNGELRFQASGTLKGQAVTVDLLPKQVKTDEAAAPGAVLPAAAAEAIPESSANAAGGTGSHGAAAHGSAGLLALHFDQFQRSQGLLALPEGFVPETVTVTVLEGASVRASRKVQMEF</sequence>
<dbReference type="KEGG" id="bav:BAV2967"/>
<evidence type="ECO:0000256" key="1">
    <source>
        <dbReference type="SAM" id="Coils"/>
    </source>
</evidence>
<evidence type="ECO:0000313" key="2">
    <source>
        <dbReference type="EMBL" id="CAJ50577.1"/>
    </source>
</evidence>
<dbReference type="eggNOG" id="ENOG502Z8KI">
    <property type="taxonomic scope" value="Bacteria"/>
</dbReference>